<keyword evidence="5" id="KW-0804">Transcription</keyword>
<gene>
    <name evidence="9" type="ORF">HRI_000441600</name>
</gene>
<dbReference type="Proteomes" id="UP001165190">
    <property type="component" value="Unassembled WGS sequence"/>
</dbReference>
<dbReference type="Gene3D" id="1.10.20.10">
    <property type="entry name" value="Histone, subunit A"/>
    <property type="match status" value="1"/>
</dbReference>
<evidence type="ECO:0000259" key="8">
    <source>
        <dbReference type="SMART" id="SM00576"/>
    </source>
</evidence>
<keyword evidence="4" id="KW-0805">Transcription regulation</keyword>
<name>A0A9W7GYX9_HIBTR</name>
<dbReference type="PANTHER" id="PTHR46338:SF19">
    <property type="entry name" value="TRANSCRIPTION INITIATION FACTOR TFIID SUBUNIT 8"/>
    <property type="match status" value="1"/>
</dbReference>
<evidence type="ECO:0000313" key="10">
    <source>
        <dbReference type="Proteomes" id="UP001165190"/>
    </source>
</evidence>
<evidence type="ECO:0000313" key="9">
    <source>
        <dbReference type="EMBL" id="GMI67723.1"/>
    </source>
</evidence>
<dbReference type="EMBL" id="BSYR01000006">
    <property type="protein sequence ID" value="GMI67723.1"/>
    <property type="molecule type" value="Genomic_DNA"/>
</dbReference>
<feature type="domain" description="Bromodomain associated" evidence="8">
    <location>
        <begin position="29"/>
        <end position="105"/>
    </location>
</feature>
<dbReference type="GO" id="GO:0046982">
    <property type="term" value="F:protein heterodimerization activity"/>
    <property type="evidence" value="ECO:0007669"/>
    <property type="project" value="InterPro"/>
</dbReference>
<dbReference type="InterPro" id="IPR019473">
    <property type="entry name" value="TFIID_su8_C"/>
</dbReference>
<protein>
    <recommendedName>
        <fullName evidence="3">Transcription initiation factor TFIID subunit 8</fullName>
    </recommendedName>
</protein>
<dbReference type="CDD" id="cd08049">
    <property type="entry name" value="TAF8"/>
    <property type="match status" value="1"/>
</dbReference>
<evidence type="ECO:0000256" key="7">
    <source>
        <dbReference type="SAM" id="MobiDB-lite"/>
    </source>
</evidence>
<keyword evidence="10" id="KW-1185">Reference proteome</keyword>
<proteinExistence type="inferred from homology"/>
<evidence type="ECO:0000256" key="3">
    <source>
        <dbReference type="ARBA" id="ARBA00017307"/>
    </source>
</evidence>
<keyword evidence="6" id="KW-0539">Nucleus</keyword>
<dbReference type="AlphaFoldDB" id="A0A9W7GYX9"/>
<dbReference type="InterPro" id="IPR037818">
    <property type="entry name" value="TAF8"/>
</dbReference>
<accession>A0A9W7GYX9</accession>
<dbReference type="CDD" id="cd00076">
    <property type="entry name" value="HFD_SF"/>
    <property type="match status" value="1"/>
</dbReference>
<feature type="region of interest" description="Disordered" evidence="7">
    <location>
        <begin position="220"/>
        <end position="243"/>
    </location>
</feature>
<organism evidence="9 10">
    <name type="scientific">Hibiscus trionum</name>
    <name type="common">Flower of an hour</name>
    <dbReference type="NCBI Taxonomy" id="183268"/>
    <lineage>
        <taxon>Eukaryota</taxon>
        <taxon>Viridiplantae</taxon>
        <taxon>Streptophyta</taxon>
        <taxon>Embryophyta</taxon>
        <taxon>Tracheophyta</taxon>
        <taxon>Spermatophyta</taxon>
        <taxon>Magnoliopsida</taxon>
        <taxon>eudicotyledons</taxon>
        <taxon>Gunneridae</taxon>
        <taxon>Pentapetalae</taxon>
        <taxon>rosids</taxon>
        <taxon>malvids</taxon>
        <taxon>Malvales</taxon>
        <taxon>Malvaceae</taxon>
        <taxon>Malvoideae</taxon>
        <taxon>Hibiscus</taxon>
    </lineage>
</organism>
<dbReference type="InterPro" id="IPR006565">
    <property type="entry name" value="BTP"/>
</dbReference>
<dbReference type="GO" id="GO:0005669">
    <property type="term" value="C:transcription factor TFIID complex"/>
    <property type="evidence" value="ECO:0007669"/>
    <property type="project" value="InterPro"/>
</dbReference>
<dbReference type="PANTHER" id="PTHR46338">
    <property type="entry name" value="TRANSCRIPTION INITIATION FACTOR TFIID SUBUNIT 8"/>
    <property type="match status" value="1"/>
</dbReference>
<evidence type="ECO:0000256" key="4">
    <source>
        <dbReference type="ARBA" id="ARBA00023015"/>
    </source>
</evidence>
<dbReference type="Pfam" id="PF07524">
    <property type="entry name" value="Bromo_TP"/>
    <property type="match status" value="1"/>
</dbReference>
<dbReference type="SMART" id="SM00576">
    <property type="entry name" value="BTP"/>
    <property type="match status" value="1"/>
</dbReference>
<comment type="similarity">
    <text evidence="2">Belongs to the TAF8 family.</text>
</comment>
<evidence type="ECO:0000256" key="5">
    <source>
        <dbReference type="ARBA" id="ARBA00023163"/>
    </source>
</evidence>
<evidence type="ECO:0000256" key="6">
    <source>
        <dbReference type="ARBA" id="ARBA00023242"/>
    </source>
</evidence>
<comment type="subcellular location">
    <subcellularLocation>
        <location evidence="1">Nucleus</location>
    </subcellularLocation>
</comment>
<feature type="compositionally biased region" description="Gly residues" evidence="7">
    <location>
        <begin position="224"/>
        <end position="235"/>
    </location>
</feature>
<dbReference type="OrthoDB" id="436852at2759"/>
<reference evidence="9" key="1">
    <citation type="submission" date="2023-05" db="EMBL/GenBank/DDBJ databases">
        <title>Genome and transcriptome analyses reveal genes involved in the formation of fine ridges on petal epidermal cells in Hibiscus trionum.</title>
        <authorList>
            <person name="Koshimizu S."/>
            <person name="Masuda S."/>
            <person name="Ishii T."/>
            <person name="Shirasu K."/>
            <person name="Hoshino A."/>
            <person name="Arita M."/>
        </authorList>
    </citation>
    <scope>NUCLEOTIDE SEQUENCE</scope>
    <source>
        <strain evidence="9">Hamamatsu line</strain>
    </source>
</reference>
<dbReference type="InterPro" id="IPR009072">
    <property type="entry name" value="Histone-fold"/>
</dbReference>
<comment type="caution">
    <text evidence="9">The sequence shown here is derived from an EMBL/GenBank/DDBJ whole genome shotgun (WGS) entry which is preliminary data.</text>
</comment>
<evidence type="ECO:0000256" key="2">
    <source>
        <dbReference type="ARBA" id="ARBA00008767"/>
    </source>
</evidence>
<sequence>MKDGGLENKNELENSKKQSKPYKFYRKSDNFALAIAKVAVAQVCESVGFQSFQHSALETLSDVTARYICTLGKTSNFNANLAGRLESNVFDIIQGLEELESGLGFVGASDVNRCLAHSGVVKDIVHFVGDAADVPFAYDVSRFPVVKERKGMGSFWEKGEEPHGEHIPCWLPAFPDPETYAAQSTARNETMSVSNGVKTGLVRIERKIERPLLNFQQQFARNGNEGGSSPVGGDSGKAREASNSNPYLAAPLHFGEKDVDVSPVILPTKLSNEVASRDPVPENRFVGNQVSVLETFAPAIEAIKSGICEYGSGKKNVLCSQRPTVRFKIGIGKKSLNTTPNFISKNKDLEKIENDNQKDERKRSRIF</sequence>
<evidence type="ECO:0000256" key="1">
    <source>
        <dbReference type="ARBA" id="ARBA00004123"/>
    </source>
</evidence>